<feature type="domain" description="HTH gntR-type" evidence="4">
    <location>
        <begin position="23"/>
        <end position="91"/>
    </location>
</feature>
<gene>
    <name evidence="5" type="ORF">AWC35_00865</name>
</gene>
<dbReference type="InterPro" id="IPR028978">
    <property type="entry name" value="Chorismate_lyase_/UTRA_dom_sf"/>
</dbReference>
<dbReference type="InterPro" id="IPR050679">
    <property type="entry name" value="Bact_HTH_transcr_reg"/>
</dbReference>
<dbReference type="Gene3D" id="3.40.1410.10">
    <property type="entry name" value="Chorismate lyase-like"/>
    <property type="match status" value="1"/>
</dbReference>
<name>A0A250AW19_9GAMM</name>
<dbReference type="SMART" id="SM00866">
    <property type="entry name" value="UTRA"/>
    <property type="match status" value="1"/>
</dbReference>
<dbReference type="RefSeq" id="WP_095844612.1">
    <property type="nucleotide sequence ID" value="NZ_CP014136.1"/>
</dbReference>
<keyword evidence="2" id="KW-0238">DNA-binding</keyword>
<accession>A0A250AW19</accession>
<evidence type="ECO:0000259" key="4">
    <source>
        <dbReference type="PROSITE" id="PS50949"/>
    </source>
</evidence>
<dbReference type="Pfam" id="PF00392">
    <property type="entry name" value="GntR"/>
    <property type="match status" value="1"/>
</dbReference>
<dbReference type="OrthoDB" id="6626198at2"/>
<dbReference type="PROSITE" id="PS50949">
    <property type="entry name" value="HTH_GNTR"/>
    <property type="match status" value="1"/>
</dbReference>
<keyword evidence="3" id="KW-0804">Transcription</keyword>
<dbReference type="GO" id="GO:0003677">
    <property type="term" value="F:DNA binding"/>
    <property type="evidence" value="ECO:0007669"/>
    <property type="project" value="UniProtKB-KW"/>
</dbReference>
<dbReference type="GO" id="GO:0003700">
    <property type="term" value="F:DNA-binding transcription factor activity"/>
    <property type="evidence" value="ECO:0007669"/>
    <property type="project" value="InterPro"/>
</dbReference>
<dbReference type="InterPro" id="IPR036388">
    <property type="entry name" value="WH-like_DNA-bd_sf"/>
</dbReference>
<dbReference type="InterPro" id="IPR011663">
    <property type="entry name" value="UTRA"/>
</dbReference>
<dbReference type="EMBL" id="CP014136">
    <property type="protein sequence ID" value="ATA18016.1"/>
    <property type="molecule type" value="Genomic_DNA"/>
</dbReference>
<dbReference type="SUPFAM" id="SSF64288">
    <property type="entry name" value="Chorismate lyase-like"/>
    <property type="match status" value="1"/>
</dbReference>
<dbReference type="GO" id="GO:0045892">
    <property type="term" value="P:negative regulation of DNA-templated transcription"/>
    <property type="evidence" value="ECO:0007669"/>
    <property type="project" value="TreeGrafter"/>
</dbReference>
<keyword evidence="6" id="KW-1185">Reference proteome</keyword>
<dbReference type="KEGG" id="gqu:AWC35_00865"/>
<keyword evidence="1" id="KW-0805">Transcription regulation</keyword>
<sequence>MSIDTNQQLLDKLQQDLANAGATPLYLRFNESVRQAIAQGVLSSGDFLPSERHFTEQLGISRITVRKALACLEQDGIIGRTRGYGTVIQPRPPEPKLAYSLADAKGFSREVMLQGRKPDTVWISREQIPADEILAEKLALAENALVYKLKRIHFIDQRPMSVAISYVVAEAIGNVEEIGVSLYDYFRLHNMELGSLRSQVSAAMADEETQLALQLQEPIPLLIIKQTLFDRQKKPIEYSESYCRSDMYEFISED</sequence>
<evidence type="ECO:0000313" key="5">
    <source>
        <dbReference type="EMBL" id="ATA18016.1"/>
    </source>
</evidence>
<dbReference type="PRINTS" id="PR00035">
    <property type="entry name" value="HTHGNTR"/>
</dbReference>
<protein>
    <submittedName>
        <fullName evidence="5">GntR family transcriptional regulator</fullName>
    </submittedName>
</protein>
<dbReference type="SUPFAM" id="SSF46785">
    <property type="entry name" value="Winged helix' DNA-binding domain"/>
    <property type="match status" value="1"/>
</dbReference>
<evidence type="ECO:0000256" key="3">
    <source>
        <dbReference type="ARBA" id="ARBA00023163"/>
    </source>
</evidence>
<evidence type="ECO:0000313" key="6">
    <source>
        <dbReference type="Proteomes" id="UP000217182"/>
    </source>
</evidence>
<dbReference type="Gene3D" id="1.10.10.10">
    <property type="entry name" value="Winged helix-like DNA-binding domain superfamily/Winged helix DNA-binding domain"/>
    <property type="match status" value="1"/>
</dbReference>
<evidence type="ECO:0000256" key="1">
    <source>
        <dbReference type="ARBA" id="ARBA00023015"/>
    </source>
</evidence>
<dbReference type="Proteomes" id="UP000217182">
    <property type="component" value="Chromosome"/>
</dbReference>
<dbReference type="AlphaFoldDB" id="A0A250AW19"/>
<dbReference type="InterPro" id="IPR036390">
    <property type="entry name" value="WH_DNA-bd_sf"/>
</dbReference>
<reference evidence="5 6" key="1">
    <citation type="submission" date="2016-01" db="EMBL/GenBank/DDBJ databases">
        <authorList>
            <person name="Oliw E.H."/>
        </authorList>
    </citation>
    <scope>NUCLEOTIDE SEQUENCE [LARGE SCALE GENOMIC DNA]</scope>
    <source>
        <strain evidence="5 6">FRB97</strain>
    </source>
</reference>
<dbReference type="PANTHER" id="PTHR44846:SF1">
    <property type="entry name" value="MANNOSYL-D-GLYCERATE TRANSPORT_METABOLISM SYSTEM REPRESSOR MNGR-RELATED"/>
    <property type="match status" value="1"/>
</dbReference>
<dbReference type="PANTHER" id="PTHR44846">
    <property type="entry name" value="MANNOSYL-D-GLYCERATE TRANSPORT/METABOLISM SYSTEM REPRESSOR MNGR-RELATED"/>
    <property type="match status" value="1"/>
</dbReference>
<dbReference type="Pfam" id="PF07702">
    <property type="entry name" value="UTRA"/>
    <property type="match status" value="1"/>
</dbReference>
<organism evidence="5 6">
    <name type="scientific">Gibbsiella quercinecans</name>
    <dbReference type="NCBI Taxonomy" id="929813"/>
    <lineage>
        <taxon>Bacteria</taxon>
        <taxon>Pseudomonadati</taxon>
        <taxon>Pseudomonadota</taxon>
        <taxon>Gammaproteobacteria</taxon>
        <taxon>Enterobacterales</taxon>
        <taxon>Yersiniaceae</taxon>
        <taxon>Gibbsiella</taxon>
    </lineage>
</organism>
<dbReference type="CDD" id="cd07377">
    <property type="entry name" value="WHTH_GntR"/>
    <property type="match status" value="1"/>
</dbReference>
<dbReference type="SMART" id="SM00345">
    <property type="entry name" value="HTH_GNTR"/>
    <property type="match status" value="1"/>
</dbReference>
<dbReference type="InterPro" id="IPR000524">
    <property type="entry name" value="Tscrpt_reg_HTH_GntR"/>
</dbReference>
<evidence type="ECO:0000256" key="2">
    <source>
        <dbReference type="ARBA" id="ARBA00023125"/>
    </source>
</evidence>
<proteinExistence type="predicted"/>